<sequence>MYFWTSGDGSVFQLQLFSLVGFFRGQPGVFCLSFVLPLDLTQTPEDEWSRLQTSICCFSIEADLTTCLPSECHQMYLMLSNQHLDGPSCEVLTSAHYHYVSIEKS</sequence>
<organism evidence="1 2">
    <name type="scientific">Ameca splendens</name>
    <dbReference type="NCBI Taxonomy" id="208324"/>
    <lineage>
        <taxon>Eukaryota</taxon>
        <taxon>Metazoa</taxon>
        <taxon>Chordata</taxon>
        <taxon>Craniata</taxon>
        <taxon>Vertebrata</taxon>
        <taxon>Euteleostomi</taxon>
        <taxon>Actinopterygii</taxon>
        <taxon>Neopterygii</taxon>
        <taxon>Teleostei</taxon>
        <taxon>Neoteleostei</taxon>
        <taxon>Acanthomorphata</taxon>
        <taxon>Ovalentaria</taxon>
        <taxon>Atherinomorphae</taxon>
        <taxon>Cyprinodontiformes</taxon>
        <taxon>Goodeidae</taxon>
        <taxon>Ameca</taxon>
    </lineage>
</organism>
<reference evidence="1 2" key="1">
    <citation type="submission" date="2021-06" db="EMBL/GenBank/DDBJ databases">
        <authorList>
            <person name="Palmer J.M."/>
        </authorList>
    </citation>
    <scope>NUCLEOTIDE SEQUENCE [LARGE SCALE GENOMIC DNA]</scope>
    <source>
        <strain evidence="1 2">AS_MEX2019</strain>
        <tissue evidence="1">Muscle</tissue>
    </source>
</reference>
<comment type="caution">
    <text evidence="1">The sequence shown here is derived from an EMBL/GenBank/DDBJ whole genome shotgun (WGS) entry which is preliminary data.</text>
</comment>
<accession>A0ABV0YVV2</accession>
<keyword evidence="2" id="KW-1185">Reference proteome</keyword>
<name>A0ABV0YVV2_9TELE</name>
<protein>
    <submittedName>
        <fullName evidence="1">Uncharacterized protein</fullName>
    </submittedName>
</protein>
<gene>
    <name evidence="1" type="ORF">AMECASPLE_035838</name>
</gene>
<evidence type="ECO:0000313" key="2">
    <source>
        <dbReference type="Proteomes" id="UP001469553"/>
    </source>
</evidence>
<dbReference type="Proteomes" id="UP001469553">
    <property type="component" value="Unassembled WGS sequence"/>
</dbReference>
<dbReference type="EMBL" id="JAHRIP010043083">
    <property type="protein sequence ID" value="MEQ2297556.1"/>
    <property type="molecule type" value="Genomic_DNA"/>
</dbReference>
<evidence type="ECO:0000313" key="1">
    <source>
        <dbReference type="EMBL" id="MEQ2297556.1"/>
    </source>
</evidence>
<proteinExistence type="predicted"/>